<sequence length="379" mass="43676">MRSSTKTQEITQTNRIECIDAFRGIAIALMLIADNPGNPLRVYPQLRHAVWDGWTVADLGFPFFIIIMGMVIPNSIDKRINRGDNKLKILKHIIIRSIMLFFIGLFLNGFPLFDLSQIRIPGVLQRIAITYLFAGTIDLIIKLYTKKKYFHILIEIGLAFFLILIYFVLIKFLQIPGYKNLVQYVDLFLFKGHLYTPDWDPEGLMSTIPAIASALAGAIIGHVFQLKSTFVRKFQIIFLGGIVGIFLAVIADRWFPFNKNLWSSSFVLLTAGIAYILISIIYFFVDIINYKKVFKPLSILGSNPLFVYVVSEIIRKSLWLIPIYDVATGKFMDLDLWITSRFFTPWAGNILDSIYFSIFYTVVWIILLKEFIYRQKYAP</sequence>
<name>A0A2U3LVE2_9FIRM</name>
<evidence type="ECO:0000313" key="3">
    <source>
        <dbReference type="Proteomes" id="UP000238916"/>
    </source>
</evidence>
<keyword evidence="1" id="KW-0812">Transmembrane</keyword>
<feature type="transmembrane region" description="Helical" evidence="1">
    <location>
        <begin position="204"/>
        <end position="224"/>
    </location>
</feature>
<reference evidence="3" key="1">
    <citation type="submission" date="2018-02" db="EMBL/GenBank/DDBJ databases">
        <authorList>
            <person name="Hausmann B."/>
        </authorList>
    </citation>
    <scope>NUCLEOTIDE SEQUENCE [LARGE SCALE GENOMIC DNA]</scope>
    <source>
        <strain evidence="3">Peat soil MAG SbF1</strain>
    </source>
</reference>
<dbReference type="PANTHER" id="PTHR31061">
    <property type="entry name" value="LD22376P"/>
    <property type="match status" value="1"/>
</dbReference>
<feature type="transmembrane region" description="Helical" evidence="1">
    <location>
        <begin position="123"/>
        <end position="141"/>
    </location>
</feature>
<feature type="transmembrane region" description="Helical" evidence="1">
    <location>
        <begin position="53"/>
        <end position="72"/>
    </location>
</feature>
<keyword evidence="1" id="KW-1133">Transmembrane helix</keyword>
<feature type="transmembrane region" description="Helical" evidence="1">
    <location>
        <begin position="236"/>
        <end position="255"/>
    </location>
</feature>
<evidence type="ECO:0000313" key="2">
    <source>
        <dbReference type="EMBL" id="SPF55915.1"/>
    </source>
</evidence>
<feature type="transmembrane region" description="Helical" evidence="1">
    <location>
        <begin position="93"/>
        <end position="111"/>
    </location>
</feature>
<dbReference type="PANTHER" id="PTHR31061:SF24">
    <property type="entry name" value="LD22376P"/>
    <property type="match status" value="1"/>
</dbReference>
<evidence type="ECO:0000256" key="1">
    <source>
        <dbReference type="SAM" id="Phobius"/>
    </source>
</evidence>
<gene>
    <name evidence="2" type="ORF">SBF1_8760001</name>
</gene>
<feature type="transmembrane region" description="Helical" evidence="1">
    <location>
        <begin position="346"/>
        <end position="367"/>
    </location>
</feature>
<protein>
    <submittedName>
        <fullName evidence="2">Putative membrane protein</fullName>
    </submittedName>
</protein>
<organism evidence="2 3">
    <name type="scientific">Candidatus Desulfosporosinus infrequens</name>
    <dbReference type="NCBI Taxonomy" id="2043169"/>
    <lineage>
        <taxon>Bacteria</taxon>
        <taxon>Bacillati</taxon>
        <taxon>Bacillota</taxon>
        <taxon>Clostridia</taxon>
        <taxon>Eubacteriales</taxon>
        <taxon>Desulfitobacteriaceae</taxon>
        <taxon>Desulfosporosinus</taxon>
    </lineage>
</organism>
<dbReference type="EMBL" id="OMOF01000863">
    <property type="protein sequence ID" value="SPF55915.1"/>
    <property type="molecule type" value="Genomic_DNA"/>
</dbReference>
<keyword evidence="1" id="KW-0472">Membrane</keyword>
<feature type="transmembrane region" description="Helical" evidence="1">
    <location>
        <begin position="261"/>
        <end position="285"/>
    </location>
</feature>
<feature type="transmembrane region" description="Helical" evidence="1">
    <location>
        <begin position="153"/>
        <end position="173"/>
    </location>
</feature>
<feature type="transmembrane region" description="Helical" evidence="1">
    <location>
        <begin position="16"/>
        <end position="33"/>
    </location>
</feature>
<proteinExistence type="predicted"/>
<dbReference type="OrthoDB" id="9788724at2"/>
<dbReference type="AlphaFoldDB" id="A0A2U3LVE2"/>
<accession>A0A2U3LVE2</accession>
<dbReference type="Proteomes" id="UP000238916">
    <property type="component" value="Unassembled WGS sequence"/>
</dbReference>